<feature type="transmembrane region" description="Helical" evidence="1">
    <location>
        <begin position="44"/>
        <end position="65"/>
    </location>
</feature>
<keyword evidence="3" id="KW-1185">Reference proteome</keyword>
<sequence>MFLVSMLYLFGVMAVPIACAYTTPAWAKGADQPSGSDPSALLVAGLFWPLLLVGALHFGVSAALYKVEVHRAVHASLAA</sequence>
<comment type="caution">
    <text evidence="2">The sequence shown here is derived from an EMBL/GenBank/DDBJ whole genome shotgun (WGS) entry which is preliminary data.</text>
</comment>
<proteinExistence type="predicted"/>
<evidence type="ECO:0000313" key="2">
    <source>
        <dbReference type="EMBL" id="MCV7228940.1"/>
    </source>
</evidence>
<evidence type="ECO:0000256" key="1">
    <source>
        <dbReference type="SAM" id="Phobius"/>
    </source>
</evidence>
<evidence type="ECO:0000313" key="3">
    <source>
        <dbReference type="Proteomes" id="UP001526201"/>
    </source>
</evidence>
<dbReference type="RefSeq" id="WP_264070122.1">
    <property type="nucleotide sequence ID" value="NZ_JACKTY010000037.1"/>
</dbReference>
<organism evidence="2 3">
    <name type="scientific">Mycolicibacterium komossense</name>
    <dbReference type="NCBI Taxonomy" id="1779"/>
    <lineage>
        <taxon>Bacteria</taxon>
        <taxon>Bacillati</taxon>
        <taxon>Actinomycetota</taxon>
        <taxon>Actinomycetes</taxon>
        <taxon>Mycobacteriales</taxon>
        <taxon>Mycobacteriaceae</taxon>
        <taxon>Mycolicibacterium</taxon>
    </lineage>
</organism>
<dbReference type="EMBL" id="JACKTY010000037">
    <property type="protein sequence ID" value="MCV7228940.1"/>
    <property type="molecule type" value="Genomic_DNA"/>
</dbReference>
<protein>
    <submittedName>
        <fullName evidence="2">Uncharacterized protein</fullName>
    </submittedName>
</protein>
<dbReference type="Proteomes" id="UP001526201">
    <property type="component" value="Unassembled WGS sequence"/>
</dbReference>
<gene>
    <name evidence="2" type="ORF">H7J73_23250</name>
</gene>
<keyword evidence="1" id="KW-0812">Transmembrane</keyword>
<name>A0ABT3CHK7_9MYCO</name>
<reference evidence="2 3" key="1">
    <citation type="journal article" date="2022" name="BMC Genomics">
        <title>Comparative genome analysis of mycobacteria focusing on tRNA and non-coding RNA.</title>
        <authorList>
            <person name="Behra P.R.K."/>
            <person name="Pettersson B.M.F."/>
            <person name="Ramesh M."/>
            <person name="Das S."/>
            <person name="Dasgupta S."/>
            <person name="Kirsebom L.A."/>
        </authorList>
    </citation>
    <scope>NUCLEOTIDE SEQUENCE [LARGE SCALE GENOMIC DNA]</scope>
    <source>
        <strain evidence="2 3">DSM 44078</strain>
    </source>
</reference>
<keyword evidence="1" id="KW-0472">Membrane</keyword>
<accession>A0ABT3CHK7</accession>
<keyword evidence="1" id="KW-1133">Transmembrane helix</keyword>